<protein>
    <submittedName>
        <fullName evidence="1">Uncharacterized protein</fullName>
    </submittedName>
</protein>
<dbReference type="AlphaFoldDB" id="A0AAV0ZVC0"/>
<gene>
    <name evidence="1" type="ORF">VFH_III036320</name>
</gene>
<dbReference type="EMBL" id="OX451738">
    <property type="protein sequence ID" value="CAI8602354.1"/>
    <property type="molecule type" value="Genomic_DNA"/>
</dbReference>
<keyword evidence="2" id="KW-1185">Reference proteome</keyword>
<evidence type="ECO:0000313" key="1">
    <source>
        <dbReference type="EMBL" id="CAI8602354.1"/>
    </source>
</evidence>
<accession>A0AAV0ZVC0</accession>
<evidence type="ECO:0000313" key="2">
    <source>
        <dbReference type="Proteomes" id="UP001157006"/>
    </source>
</evidence>
<name>A0AAV0ZVC0_VICFA</name>
<reference evidence="1 2" key="1">
    <citation type="submission" date="2023-01" db="EMBL/GenBank/DDBJ databases">
        <authorList>
            <person name="Kreplak J."/>
        </authorList>
    </citation>
    <scope>NUCLEOTIDE SEQUENCE [LARGE SCALE GENOMIC DNA]</scope>
</reference>
<organism evidence="1 2">
    <name type="scientific">Vicia faba</name>
    <name type="common">Broad bean</name>
    <name type="synonym">Faba vulgaris</name>
    <dbReference type="NCBI Taxonomy" id="3906"/>
    <lineage>
        <taxon>Eukaryota</taxon>
        <taxon>Viridiplantae</taxon>
        <taxon>Streptophyta</taxon>
        <taxon>Embryophyta</taxon>
        <taxon>Tracheophyta</taxon>
        <taxon>Spermatophyta</taxon>
        <taxon>Magnoliopsida</taxon>
        <taxon>eudicotyledons</taxon>
        <taxon>Gunneridae</taxon>
        <taxon>Pentapetalae</taxon>
        <taxon>rosids</taxon>
        <taxon>fabids</taxon>
        <taxon>Fabales</taxon>
        <taxon>Fabaceae</taxon>
        <taxon>Papilionoideae</taxon>
        <taxon>50 kb inversion clade</taxon>
        <taxon>NPAAA clade</taxon>
        <taxon>Hologalegina</taxon>
        <taxon>IRL clade</taxon>
        <taxon>Fabeae</taxon>
        <taxon>Vicia</taxon>
    </lineage>
</organism>
<proteinExistence type="predicted"/>
<sequence>MNFGVAQSLSFHQPCSFSYDHFFHVLTTSFDMDNSQLKSRKNIGDNSTMWADYEKLVTVYAFVGEGGLDHAFTEVGLSLDWGWLPPEEDKRMCSKYECLFSLIDVCLLLMTLR</sequence>
<dbReference type="Proteomes" id="UP001157006">
    <property type="component" value="Chromosome 3"/>
</dbReference>